<dbReference type="InterPro" id="IPR010982">
    <property type="entry name" value="Lambda_DNA-bd_dom_sf"/>
</dbReference>
<dbReference type="OrthoDB" id="6193561at2"/>
<dbReference type="KEGG" id="kpd:CW740_07040"/>
<organism evidence="2 3">
    <name type="scientific">Kangiella profundi</name>
    <dbReference type="NCBI Taxonomy" id="1561924"/>
    <lineage>
        <taxon>Bacteria</taxon>
        <taxon>Pseudomonadati</taxon>
        <taxon>Pseudomonadota</taxon>
        <taxon>Gammaproteobacteria</taxon>
        <taxon>Kangiellales</taxon>
        <taxon>Kangiellaceae</taxon>
        <taxon>Kangiella</taxon>
    </lineage>
</organism>
<sequence length="242" mass="27652">MTLGEKLRALRSTSGWTQPEFARKLGIEQSYLSKLENDKSIPSTEMFDKLCTAYEVTPDEMIKDLDKEYIRKNLMHIPIIANTSNNKHEIAKGKRKAAVIVCSTFILVAVLFLFIAQLELLSSNNQYEYSSPGVDYKNEINACIKSKEEKLCYMKYVGLYMPNMYPQPTRNGTTDTIITKTYRGSTFNINLDVGSRDYFLKKEINERSTANNIFLILAVFLMTLGILGLIVEARFYSIDKNT</sequence>
<keyword evidence="1" id="KW-0238">DNA-binding</keyword>
<evidence type="ECO:0000313" key="2">
    <source>
        <dbReference type="EMBL" id="AUD79015.1"/>
    </source>
</evidence>
<name>A0A2K9A589_9GAMM</name>
<dbReference type="Pfam" id="PF13560">
    <property type="entry name" value="HTH_31"/>
    <property type="match status" value="1"/>
</dbReference>
<dbReference type="CDD" id="cd00093">
    <property type="entry name" value="HTH_XRE"/>
    <property type="match status" value="1"/>
</dbReference>
<dbReference type="GO" id="GO:0003677">
    <property type="term" value="F:DNA binding"/>
    <property type="evidence" value="ECO:0007669"/>
    <property type="project" value="UniProtKB-KW"/>
</dbReference>
<reference evidence="2 3" key="1">
    <citation type="submission" date="2017-12" db="EMBL/GenBank/DDBJ databases">
        <title>Kangiella profundi FT102 completed genome.</title>
        <authorList>
            <person name="Xu J."/>
            <person name="Wang J."/>
            <person name="Lu Y."/>
        </authorList>
    </citation>
    <scope>NUCLEOTIDE SEQUENCE [LARGE SCALE GENOMIC DNA]</scope>
    <source>
        <strain evidence="2 3">FT102</strain>
    </source>
</reference>
<dbReference type="Proteomes" id="UP000232693">
    <property type="component" value="Chromosome"/>
</dbReference>
<dbReference type="PANTHER" id="PTHR46558">
    <property type="entry name" value="TRACRIPTIONAL REGULATORY PROTEIN-RELATED-RELATED"/>
    <property type="match status" value="1"/>
</dbReference>
<dbReference type="PANTHER" id="PTHR46558:SF15">
    <property type="entry name" value="HELIX-TURN-HELIX DOMAIN PROTEIN"/>
    <property type="match status" value="1"/>
</dbReference>
<dbReference type="PROSITE" id="PS50943">
    <property type="entry name" value="HTH_CROC1"/>
    <property type="match status" value="1"/>
</dbReference>
<evidence type="ECO:0000256" key="1">
    <source>
        <dbReference type="ARBA" id="ARBA00023125"/>
    </source>
</evidence>
<dbReference type="AlphaFoldDB" id="A0A2K9A589"/>
<evidence type="ECO:0000313" key="3">
    <source>
        <dbReference type="Proteomes" id="UP000232693"/>
    </source>
</evidence>
<proteinExistence type="predicted"/>
<dbReference type="EMBL" id="CP025120">
    <property type="protein sequence ID" value="AUD79015.1"/>
    <property type="molecule type" value="Genomic_DNA"/>
</dbReference>
<dbReference type="RefSeq" id="WP_106646855.1">
    <property type="nucleotide sequence ID" value="NZ_BMGO01000001.1"/>
</dbReference>
<dbReference type="SUPFAM" id="SSF47413">
    <property type="entry name" value="lambda repressor-like DNA-binding domains"/>
    <property type="match status" value="1"/>
</dbReference>
<dbReference type="SMART" id="SM00530">
    <property type="entry name" value="HTH_XRE"/>
    <property type="match status" value="1"/>
</dbReference>
<accession>A0A2K9A589</accession>
<protein>
    <submittedName>
        <fullName evidence="2">Transcriptional regulator</fullName>
    </submittedName>
</protein>
<gene>
    <name evidence="2" type="ORF">CW740_07040</name>
</gene>
<dbReference type="Gene3D" id="1.10.260.40">
    <property type="entry name" value="lambda repressor-like DNA-binding domains"/>
    <property type="match status" value="1"/>
</dbReference>
<keyword evidence="3" id="KW-1185">Reference proteome</keyword>
<dbReference type="InterPro" id="IPR001387">
    <property type="entry name" value="Cro/C1-type_HTH"/>
</dbReference>